<evidence type="ECO:0000313" key="2">
    <source>
        <dbReference type="EMBL" id="AUG55727.1"/>
    </source>
</evidence>
<reference evidence="3 5" key="1">
    <citation type="submission" date="2017-09" db="EMBL/GenBank/DDBJ databases">
        <title>Biodiversity and function of Thalassospira species in the particle-attached aromatic-hydrocarbon-degrading consortia from the surface seawater of the South China Sea.</title>
        <authorList>
            <person name="Dong C."/>
            <person name="Liu R."/>
            <person name="Shao Z."/>
        </authorList>
    </citation>
    <scope>NUCLEOTIDE SEQUENCE [LARGE SCALE GENOMIC DNA]</scope>
    <source>
        <strain evidence="3 5">CSC1P2</strain>
    </source>
</reference>
<geneLocation type="plasmid" evidence="2">
    <name>pCSC3H3</name>
</geneLocation>
<sequence length="72" mass="7160">MFGGGVGGGSGGSFIDTTSHATAGSTSESGHIYSYNNAPFSVGGAAQTPVNMIASIVPWVVMGGVAWLLLKK</sequence>
<proteinExistence type="predicted"/>
<keyword evidence="1" id="KW-0472">Membrane</keyword>
<organism evidence="3 5">
    <name type="scientific">Thalassospira marina</name>
    <dbReference type="NCBI Taxonomy" id="2048283"/>
    <lineage>
        <taxon>Bacteria</taxon>
        <taxon>Pseudomonadati</taxon>
        <taxon>Pseudomonadota</taxon>
        <taxon>Alphaproteobacteria</taxon>
        <taxon>Rhodospirillales</taxon>
        <taxon>Thalassospiraceae</taxon>
        <taxon>Thalassospira</taxon>
    </lineage>
</organism>
<feature type="transmembrane region" description="Helical" evidence="1">
    <location>
        <begin position="50"/>
        <end position="70"/>
    </location>
</feature>
<protein>
    <submittedName>
        <fullName evidence="3">Uncharacterized protein</fullName>
    </submittedName>
</protein>
<dbReference type="EMBL" id="NWTK01000007">
    <property type="protein sequence ID" value="PKR53878.1"/>
    <property type="molecule type" value="Genomic_DNA"/>
</dbReference>
<dbReference type="EMBL" id="CP024200">
    <property type="protein sequence ID" value="AUG55727.1"/>
    <property type="molecule type" value="Genomic_DNA"/>
</dbReference>
<evidence type="ECO:0000256" key="1">
    <source>
        <dbReference type="SAM" id="Phobius"/>
    </source>
</evidence>
<keyword evidence="1" id="KW-1133">Transmembrane helix</keyword>
<geneLocation type="plasmid" evidence="4">
    <name>pcsc3h3</name>
</geneLocation>
<dbReference type="Proteomes" id="UP000233597">
    <property type="component" value="Unassembled WGS sequence"/>
</dbReference>
<accession>A0A2N3KTI9</accession>
<dbReference type="KEGG" id="thac:CSC3H3_23045"/>
<dbReference type="Proteomes" id="UP000233458">
    <property type="component" value="Plasmid pCSC3H3"/>
</dbReference>
<gene>
    <name evidence="3" type="ORF">COO20_12795</name>
    <name evidence="2" type="ORF">CSC3H3_23045</name>
</gene>
<keyword evidence="2" id="KW-0614">Plasmid</keyword>
<evidence type="ECO:0000313" key="3">
    <source>
        <dbReference type="EMBL" id="PKR53878.1"/>
    </source>
</evidence>
<keyword evidence="4" id="KW-1185">Reference proteome</keyword>
<evidence type="ECO:0000313" key="5">
    <source>
        <dbReference type="Proteomes" id="UP000233597"/>
    </source>
</evidence>
<reference evidence="2 4" key="2">
    <citation type="submission" date="2017-10" db="EMBL/GenBank/DDBJ databases">
        <title>Biodiversity and function of Thalassospira species in the particle-attached aromatic-hydrocarbon-degrading consortia from the surface seawater of the China South Sea.</title>
        <authorList>
            <person name="Dong C."/>
            <person name="Liu R."/>
            <person name="Shao Z."/>
        </authorList>
    </citation>
    <scope>NUCLEOTIDE SEQUENCE [LARGE SCALE GENOMIC DNA]</scope>
    <source>
        <strain evidence="2 4">CSC3H3</strain>
        <plasmid evidence="2">pCSC3H3</plasmid>
        <plasmid evidence="4">pcsc3h3</plasmid>
    </source>
</reference>
<keyword evidence="1" id="KW-0812">Transmembrane</keyword>
<name>A0A2N3KTI9_9PROT</name>
<dbReference type="AlphaFoldDB" id="A0A2N3KTI9"/>
<evidence type="ECO:0000313" key="4">
    <source>
        <dbReference type="Proteomes" id="UP000233458"/>
    </source>
</evidence>